<evidence type="ECO:0000259" key="6">
    <source>
        <dbReference type="PROSITE" id="PS51898"/>
    </source>
</evidence>
<name>A0AA96WYP5_9CYAN</name>
<evidence type="ECO:0000256" key="5">
    <source>
        <dbReference type="SAM" id="MobiDB-lite"/>
    </source>
</evidence>
<dbReference type="InterPro" id="IPR013762">
    <property type="entry name" value="Integrase-like_cat_sf"/>
</dbReference>
<organism evidence="8">
    <name type="scientific">Leptolyngbya sp. NK1-12</name>
    <dbReference type="NCBI Taxonomy" id="2547451"/>
    <lineage>
        <taxon>Bacteria</taxon>
        <taxon>Bacillati</taxon>
        <taxon>Cyanobacteriota</taxon>
        <taxon>Cyanophyceae</taxon>
        <taxon>Leptolyngbyales</taxon>
        <taxon>Leptolyngbyaceae</taxon>
        <taxon>Leptolyngbya group</taxon>
        <taxon>Leptolyngbya</taxon>
    </lineage>
</organism>
<reference evidence="8" key="1">
    <citation type="submission" date="2020-05" db="EMBL/GenBank/DDBJ databases">
        <authorList>
            <person name="Zhu T."/>
            <person name="Keshari N."/>
            <person name="Lu X."/>
        </authorList>
    </citation>
    <scope>NUCLEOTIDE SEQUENCE</scope>
    <source>
        <strain evidence="8">NK1-12</strain>
    </source>
</reference>
<dbReference type="AlphaFoldDB" id="A0AA96WYP5"/>
<evidence type="ECO:0000256" key="4">
    <source>
        <dbReference type="PROSITE-ProRule" id="PRU01248"/>
    </source>
</evidence>
<dbReference type="InterPro" id="IPR002104">
    <property type="entry name" value="Integrase_catalytic"/>
</dbReference>
<evidence type="ECO:0000256" key="3">
    <source>
        <dbReference type="ARBA" id="ARBA00023172"/>
    </source>
</evidence>
<dbReference type="InterPro" id="IPR010998">
    <property type="entry name" value="Integrase_recombinase_N"/>
</dbReference>
<dbReference type="RefSeq" id="WP_316436774.1">
    <property type="nucleotide sequence ID" value="NZ_CP053587.1"/>
</dbReference>
<dbReference type="EMBL" id="CP053587">
    <property type="protein sequence ID" value="WNZ27147.1"/>
    <property type="molecule type" value="Genomic_DNA"/>
</dbReference>
<dbReference type="Gene3D" id="1.10.150.130">
    <property type="match status" value="1"/>
</dbReference>
<evidence type="ECO:0000256" key="1">
    <source>
        <dbReference type="ARBA" id="ARBA00022908"/>
    </source>
</evidence>
<keyword evidence="3" id="KW-0233">DNA recombination</keyword>
<dbReference type="GO" id="GO:0003677">
    <property type="term" value="F:DNA binding"/>
    <property type="evidence" value="ECO:0007669"/>
    <property type="project" value="UniProtKB-UniRule"/>
</dbReference>
<feature type="domain" description="Tyr recombinase" evidence="6">
    <location>
        <begin position="162"/>
        <end position="341"/>
    </location>
</feature>
<feature type="region of interest" description="Disordered" evidence="5">
    <location>
        <begin position="27"/>
        <end position="49"/>
    </location>
</feature>
<dbReference type="InterPro" id="IPR011010">
    <property type="entry name" value="DNA_brk_join_enz"/>
</dbReference>
<evidence type="ECO:0000313" key="8">
    <source>
        <dbReference type="EMBL" id="WNZ27147.1"/>
    </source>
</evidence>
<dbReference type="GO" id="GO:0006310">
    <property type="term" value="P:DNA recombination"/>
    <property type="evidence" value="ECO:0007669"/>
    <property type="project" value="UniProtKB-KW"/>
</dbReference>
<keyword evidence="2 4" id="KW-0238">DNA-binding</keyword>
<evidence type="ECO:0000256" key="2">
    <source>
        <dbReference type="ARBA" id="ARBA00023125"/>
    </source>
</evidence>
<dbReference type="Gene3D" id="1.10.443.10">
    <property type="entry name" value="Intergrase catalytic core"/>
    <property type="match status" value="1"/>
</dbReference>
<dbReference type="Pfam" id="PF13495">
    <property type="entry name" value="Phage_int_SAM_4"/>
    <property type="match status" value="1"/>
</dbReference>
<evidence type="ECO:0000259" key="7">
    <source>
        <dbReference type="PROSITE" id="PS51900"/>
    </source>
</evidence>
<protein>
    <submittedName>
        <fullName evidence="8">Site-specific integrase</fullName>
    </submittedName>
</protein>
<dbReference type="SUPFAM" id="SSF56349">
    <property type="entry name" value="DNA breaking-rejoining enzymes"/>
    <property type="match status" value="1"/>
</dbReference>
<dbReference type="GO" id="GO:0015074">
    <property type="term" value="P:DNA integration"/>
    <property type="evidence" value="ECO:0007669"/>
    <property type="project" value="UniProtKB-KW"/>
</dbReference>
<accession>A0AA96WYP5</accession>
<feature type="domain" description="Core-binding (CB)" evidence="7">
    <location>
        <begin position="54"/>
        <end position="139"/>
    </location>
</feature>
<dbReference type="PROSITE" id="PS51900">
    <property type="entry name" value="CB"/>
    <property type="match status" value="1"/>
</dbReference>
<feature type="compositionally biased region" description="Polar residues" evidence="5">
    <location>
        <begin position="34"/>
        <end position="43"/>
    </location>
</feature>
<proteinExistence type="predicted"/>
<dbReference type="InterPro" id="IPR044068">
    <property type="entry name" value="CB"/>
</dbReference>
<sequence length="341" mass="38348">MKYFPDPKVAVPPVELIDLSASKPLEPLELSKATPESATSEQSATRDLDANQPDQRWLMAEEFLQATPLESNSRRLYKRELQRFFQWSDRPLAAMTPALLAAYCTWLETTPAPRTGKPLARNSINVAITALKRFFAWLGTTHPRHCATNPTTEIKWLKAEATPPSPLSTAALACLWGTLPSLGITQYRDTLLVHLLCQGLRVSEIVALNLANWDGAQLWLPAPKNQLAKNQLAKNQPLRSMVLHQASRVALEHYLDWRRQHLPESLQPDSPLVISLHVAHSGKRLSYIGIYQAIERLGQLASQRYRTTVASSAHPSPNDEQTQQQLATLHPDQLRHMHRTL</sequence>
<gene>
    <name evidence="8" type="ORF">HJG54_30010</name>
</gene>
<dbReference type="PROSITE" id="PS51898">
    <property type="entry name" value="TYR_RECOMBINASE"/>
    <property type="match status" value="1"/>
</dbReference>
<keyword evidence="1" id="KW-0229">DNA integration</keyword>
<dbReference type="InterPro" id="IPR004107">
    <property type="entry name" value="Integrase_SAM-like_N"/>
</dbReference>